<dbReference type="AlphaFoldDB" id="A0A058Z4K7"/>
<evidence type="ECO:0000313" key="4">
    <source>
        <dbReference type="EMBL" id="KCV69205.1"/>
    </source>
</evidence>
<dbReference type="OrthoDB" id="194358at2759"/>
<keyword evidence="2 3" id="KW-0040">ANK repeat</keyword>
<dbReference type="InterPro" id="IPR002110">
    <property type="entry name" value="Ankyrin_rpt"/>
</dbReference>
<dbReference type="PROSITE" id="PS50297">
    <property type="entry name" value="ANK_REP_REGION"/>
    <property type="match status" value="2"/>
</dbReference>
<evidence type="ECO:0000313" key="5">
    <source>
        <dbReference type="Proteomes" id="UP000030693"/>
    </source>
</evidence>
<accession>A0A058Z4K7</accession>
<dbReference type="GeneID" id="20529341"/>
<dbReference type="PROSITE" id="PS50088">
    <property type="entry name" value="ANK_REPEAT"/>
    <property type="match status" value="2"/>
</dbReference>
<evidence type="ECO:0000256" key="2">
    <source>
        <dbReference type="ARBA" id="ARBA00023043"/>
    </source>
</evidence>
<keyword evidence="5" id="KW-1185">Reference proteome</keyword>
<feature type="repeat" description="ANK" evidence="3">
    <location>
        <begin position="65"/>
        <end position="95"/>
    </location>
</feature>
<proteinExistence type="predicted"/>
<dbReference type="InterPro" id="IPR036770">
    <property type="entry name" value="Ankyrin_rpt-contain_sf"/>
</dbReference>
<protein>
    <submittedName>
        <fullName evidence="4">Uncharacterized protein</fullName>
    </submittedName>
</protein>
<dbReference type="PANTHER" id="PTHR24201">
    <property type="entry name" value="ANK_REP_REGION DOMAIN-CONTAINING PROTEIN"/>
    <property type="match status" value="1"/>
</dbReference>
<keyword evidence="1" id="KW-0677">Repeat</keyword>
<dbReference type="EMBL" id="KB932207">
    <property type="protein sequence ID" value="KCV69205.1"/>
    <property type="molecule type" value="Genomic_DNA"/>
</dbReference>
<feature type="repeat" description="ANK" evidence="3">
    <location>
        <begin position="32"/>
        <end position="64"/>
    </location>
</feature>
<dbReference type="RefSeq" id="XP_009496776.1">
    <property type="nucleotide sequence ID" value="XM_009498501.1"/>
</dbReference>
<sequence length="95" mass="10065">MSNDIWWVLKSGDVDALSSMLPADAATLRDPNGISLVHAAADYGHVDILRLLISRGLPVNEVDSSGFTPLELAAMEGHYNATVFLLESGASGKIV</sequence>
<evidence type="ECO:0000256" key="3">
    <source>
        <dbReference type="PROSITE-ProRule" id="PRU00023"/>
    </source>
</evidence>
<reference evidence="4" key="1">
    <citation type="submission" date="2013-04" db="EMBL/GenBank/DDBJ databases">
        <title>The Genome Sequence of Fonticula alba ATCC 38817.</title>
        <authorList>
            <consortium name="The Broad Institute Genomics Platform"/>
            <person name="Russ C."/>
            <person name="Cuomo C."/>
            <person name="Burger G."/>
            <person name="Gray M.W."/>
            <person name="Holland P.W.H."/>
            <person name="King N."/>
            <person name="Lang F.B.F."/>
            <person name="Roger A.J."/>
            <person name="Ruiz-Trillo I."/>
            <person name="Brown M."/>
            <person name="Walker B."/>
            <person name="Young S."/>
            <person name="Zeng Q."/>
            <person name="Gargeya S."/>
            <person name="Fitzgerald M."/>
            <person name="Haas B."/>
            <person name="Abouelleil A."/>
            <person name="Allen A.W."/>
            <person name="Alvarado L."/>
            <person name="Arachchi H.M."/>
            <person name="Berlin A.M."/>
            <person name="Chapman S.B."/>
            <person name="Gainer-Dewar J."/>
            <person name="Goldberg J."/>
            <person name="Griggs A."/>
            <person name="Gujja S."/>
            <person name="Hansen M."/>
            <person name="Howarth C."/>
            <person name="Imamovic A."/>
            <person name="Ireland A."/>
            <person name="Larimer J."/>
            <person name="McCowan C."/>
            <person name="Murphy C."/>
            <person name="Pearson M."/>
            <person name="Poon T.W."/>
            <person name="Priest M."/>
            <person name="Roberts A."/>
            <person name="Saif S."/>
            <person name="Shea T."/>
            <person name="Sisk P."/>
            <person name="Sykes S."/>
            <person name="Wortman J."/>
            <person name="Nusbaum C."/>
            <person name="Birren B."/>
        </authorList>
    </citation>
    <scope>NUCLEOTIDE SEQUENCE [LARGE SCALE GENOMIC DNA]</scope>
    <source>
        <strain evidence="4">ATCC 38817</strain>
    </source>
</reference>
<dbReference type="SMART" id="SM00248">
    <property type="entry name" value="ANK"/>
    <property type="match status" value="2"/>
</dbReference>
<name>A0A058Z4K7_FONAL</name>
<dbReference type="Pfam" id="PF12796">
    <property type="entry name" value="Ank_2"/>
    <property type="match status" value="1"/>
</dbReference>
<dbReference type="Gene3D" id="1.25.40.20">
    <property type="entry name" value="Ankyrin repeat-containing domain"/>
    <property type="match status" value="1"/>
</dbReference>
<dbReference type="InterPro" id="IPR050776">
    <property type="entry name" value="Ank_Repeat/CDKN_Inhibitor"/>
</dbReference>
<dbReference type="PANTHER" id="PTHR24201:SF15">
    <property type="entry name" value="ANKYRIN REPEAT DOMAIN-CONTAINING PROTEIN 66"/>
    <property type="match status" value="1"/>
</dbReference>
<dbReference type="Proteomes" id="UP000030693">
    <property type="component" value="Unassembled WGS sequence"/>
</dbReference>
<dbReference type="eggNOG" id="KOG4214">
    <property type="taxonomic scope" value="Eukaryota"/>
</dbReference>
<gene>
    <name evidence="4" type="ORF">H696_04616</name>
</gene>
<dbReference type="SUPFAM" id="SSF48403">
    <property type="entry name" value="Ankyrin repeat"/>
    <property type="match status" value="1"/>
</dbReference>
<organism evidence="4">
    <name type="scientific">Fonticula alba</name>
    <name type="common">Slime mold</name>
    <dbReference type="NCBI Taxonomy" id="691883"/>
    <lineage>
        <taxon>Eukaryota</taxon>
        <taxon>Rotosphaerida</taxon>
        <taxon>Fonticulaceae</taxon>
        <taxon>Fonticula</taxon>
    </lineage>
</organism>
<evidence type="ECO:0000256" key="1">
    <source>
        <dbReference type="ARBA" id="ARBA00022737"/>
    </source>
</evidence>
<dbReference type="STRING" id="691883.A0A058Z4K7"/>